<dbReference type="Pfam" id="PF03551">
    <property type="entry name" value="PadR"/>
    <property type="match status" value="1"/>
</dbReference>
<dbReference type="GeneID" id="78228874"/>
<dbReference type="STRING" id="100884.GCA_000269565_00991"/>
<sequence>MDESQLLKGILEGCVLKIISQEETYGYDIILKLSDAGFKNIIEGTLYPILSRLEKKAFIQCRKAKSPLGPTRKYYSITQLGINHLEEYLTMYQNIIQISNQILFNKS</sequence>
<dbReference type="InterPro" id="IPR036388">
    <property type="entry name" value="WH-like_DNA-bd_sf"/>
</dbReference>
<organism evidence="2 3">
    <name type="scientific">Coprobacillus cateniformis</name>
    <dbReference type="NCBI Taxonomy" id="100884"/>
    <lineage>
        <taxon>Bacteria</taxon>
        <taxon>Bacillati</taxon>
        <taxon>Bacillota</taxon>
        <taxon>Erysipelotrichia</taxon>
        <taxon>Erysipelotrichales</taxon>
        <taxon>Coprobacillaceae</taxon>
        <taxon>Coprobacillus</taxon>
    </lineage>
</organism>
<comment type="caution">
    <text evidence="2">The sequence shown here is derived from an EMBL/GenBank/DDBJ whole genome shotgun (WGS) entry which is preliminary data.</text>
</comment>
<dbReference type="SUPFAM" id="SSF46785">
    <property type="entry name" value="Winged helix' DNA-binding domain"/>
    <property type="match status" value="1"/>
</dbReference>
<dbReference type="AlphaFoldDB" id="E7G7B0"/>
<dbReference type="eggNOG" id="COG1695">
    <property type="taxonomic scope" value="Bacteria"/>
</dbReference>
<dbReference type="EMBL" id="ADKX01000009">
    <property type="protein sequence ID" value="EFW06076.1"/>
    <property type="molecule type" value="Genomic_DNA"/>
</dbReference>
<dbReference type="Proteomes" id="UP000003157">
    <property type="component" value="Unassembled WGS sequence"/>
</dbReference>
<dbReference type="Gene3D" id="1.10.10.10">
    <property type="entry name" value="Winged helix-like DNA-binding domain superfamily/Winged helix DNA-binding domain"/>
    <property type="match status" value="1"/>
</dbReference>
<evidence type="ECO:0000313" key="3">
    <source>
        <dbReference type="Proteomes" id="UP000003157"/>
    </source>
</evidence>
<dbReference type="InterPro" id="IPR005149">
    <property type="entry name" value="Tscrpt_reg_PadR_N"/>
</dbReference>
<dbReference type="RefSeq" id="WP_008787831.1">
    <property type="nucleotide sequence ID" value="NZ_AKCB01000001.1"/>
</dbReference>
<dbReference type="InterPro" id="IPR052509">
    <property type="entry name" value="Metal_resp_DNA-bind_regulator"/>
</dbReference>
<dbReference type="OrthoDB" id="9808017at2"/>
<evidence type="ECO:0000259" key="1">
    <source>
        <dbReference type="Pfam" id="PF03551"/>
    </source>
</evidence>
<proteinExistence type="predicted"/>
<dbReference type="PANTHER" id="PTHR33169">
    <property type="entry name" value="PADR-FAMILY TRANSCRIPTIONAL REGULATOR"/>
    <property type="match status" value="1"/>
</dbReference>
<keyword evidence="3" id="KW-1185">Reference proteome</keyword>
<reference evidence="2 3" key="1">
    <citation type="submission" date="2010-12" db="EMBL/GenBank/DDBJ databases">
        <title>The Genome Sequence of Coprobacillus sp. strain 29_1.</title>
        <authorList>
            <consortium name="The Broad Institute Genome Sequencing Platform"/>
            <person name="Earl A."/>
            <person name="Ward D."/>
            <person name="Feldgarden M."/>
            <person name="Gevers D."/>
            <person name="Daigneault M."/>
            <person name="Sibley C.D."/>
            <person name="White A."/>
            <person name="Strauss J."/>
            <person name="Allen-Vercoe E."/>
            <person name="Young S.K."/>
            <person name="Zeng Q."/>
            <person name="Gargeya S."/>
            <person name="Fitzgerald M."/>
            <person name="Haas B."/>
            <person name="Abouelleil A."/>
            <person name="Alvarado L."/>
            <person name="Arachchi H.M."/>
            <person name="Berlin A."/>
            <person name="Brown A."/>
            <person name="Chapman S.B."/>
            <person name="Chen Z."/>
            <person name="Dunbar C."/>
            <person name="Freedman E."/>
            <person name="Gearin G."/>
            <person name="Gellesch M."/>
            <person name="Goldberg J."/>
            <person name="Griggs A."/>
            <person name="Gujja S."/>
            <person name="Heilman E."/>
            <person name="Heiman D."/>
            <person name="Howarth C."/>
            <person name="Larson L."/>
            <person name="Lui A."/>
            <person name="MacDonald P.J.P."/>
            <person name="Mehta T."/>
            <person name="Montmayeur A."/>
            <person name="Murphy C."/>
            <person name="Neiman D."/>
            <person name="Pearson M."/>
            <person name="Priest M."/>
            <person name="Roberts A."/>
            <person name="Saif S."/>
            <person name="Shea T."/>
            <person name="Shenoy N."/>
            <person name="Sisk P."/>
            <person name="Stolte C."/>
            <person name="Sykes S."/>
            <person name="White J."/>
            <person name="Yandava C."/>
            <person name="Nusbaum C."/>
            <person name="Birren B."/>
        </authorList>
    </citation>
    <scope>NUCLEOTIDE SEQUENCE [LARGE SCALE GENOMIC DNA]</scope>
    <source>
        <strain evidence="2 3">29_1</strain>
    </source>
</reference>
<accession>E7G7B0</accession>
<name>E7G7B0_9FIRM</name>
<dbReference type="HOGENOM" id="CLU_063440_3_1_9"/>
<protein>
    <submittedName>
        <fullName evidence="2">PadR family Transcriptional regulator</fullName>
    </submittedName>
</protein>
<gene>
    <name evidence="2" type="ORF">HMPREF9488_00715</name>
</gene>
<evidence type="ECO:0000313" key="2">
    <source>
        <dbReference type="EMBL" id="EFW06076.1"/>
    </source>
</evidence>
<dbReference type="InterPro" id="IPR036390">
    <property type="entry name" value="WH_DNA-bd_sf"/>
</dbReference>
<feature type="domain" description="Transcription regulator PadR N-terminal" evidence="1">
    <location>
        <begin position="15"/>
        <end position="86"/>
    </location>
</feature>
<dbReference type="PANTHER" id="PTHR33169:SF14">
    <property type="entry name" value="TRANSCRIPTIONAL REGULATOR RV3488"/>
    <property type="match status" value="1"/>
</dbReference>